<evidence type="ECO:0000313" key="2">
    <source>
        <dbReference type="Proteomes" id="UP000237968"/>
    </source>
</evidence>
<dbReference type="RefSeq" id="WP_106393313.1">
    <property type="nucleotide sequence ID" value="NZ_PVNK01000174.1"/>
</dbReference>
<organism evidence="1 2">
    <name type="scientific">Enhygromyxa salina</name>
    <dbReference type="NCBI Taxonomy" id="215803"/>
    <lineage>
        <taxon>Bacteria</taxon>
        <taxon>Pseudomonadati</taxon>
        <taxon>Myxococcota</taxon>
        <taxon>Polyangia</taxon>
        <taxon>Nannocystales</taxon>
        <taxon>Nannocystaceae</taxon>
        <taxon>Enhygromyxa</taxon>
    </lineage>
</organism>
<dbReference type="Gene3D" id="3.80.10.10">
    <property type="entry name" value="Ribonuclease Inhibitor"/>
    <property type="match status" value="1"/>
</dbReference>
<keyword evidence="2" id="KW-1185">Reference proteome</keyword>
<evidence type="ECO:0008006" key="3">
    <source>
        <dbReference type="Google" id="ProtNLM"/>
    </source>
</evidence>
<dbReference type="SUPFAM" id="SSF52047">
    <property type="entry name" value="RNI-like"/>
    <property type="match status" value="1"/>
</dbReference>
<dbReference type="EMBL" id="PVNK01000174">
    <property type="protein sequence ID" value="PRP95019.1"/>
    <property type="molecule type" value="Genomic_DNA"/>
</dbReference>
<dbReference type="AlphaFoldDB" id="A0A2S9XQ76"/>
<dbReference type="OrthoDB" id="9836946at2"/>
<gene>
    <name evidence="1" type="ORF">ENSA5_40170</name>
</gene>
<evidence type="ECO:0000313" key="1">
    <source>
        <dbReference type="EMBL" id="PRP95019.1"/>
    </source>
</evidence>
<protein>
    <recommendedName>
        <fullName evidence="3">Leucine Rich repeats (2 copies)</fullName>
    </recommendedName>
</protein>
<accession>A0A2S9XQ76</accession>
<comment type="caution">
    <text evidence="1">The sequence shown here is derived from an EMBL/GenBank/DDBJ whole genome shotgun (WGS) entry which is preliminary data.</text>
</comment>
<reference evidence="1 2" key="1">
    <citation type="submission" date="2018-03" db="EMBL/GenBank/DDBJ databases">
        <title>Draft Genome Sequences of the Obligatory Marine Myxobacteria Enhygromyxa salina SWB005.</title>
        <authorList>
            <person name="Poehlein A."/>
            <person name="Moghaddam J.A."/>
            <person name="Harms H."/>
            <person name="Alanjari M."/>
            <person name="Koenig G.M."/>
            <person name="Daniel R."/>
            <person name="Schaeberle T.F."/>
        </authorList>
    </citation>
    <scope>NUCLEOTIDE SEQUENCE [LARGE SCALE GENOMIC DNA]</scope>
    <source>
        <strain evidence="1 2">SWB005</strain>
    </source>
</reference>
<sequence>MLGRFGANGGKLRRLELPACFGNISPTTWNTDEGVELASLRELVLDGGATGNFFATLADAWFLPQLRELSLASTSIFAERFDPLLSVDAPALERLSLRDCEGLRAALFEKLARSKLLRNVTWLDVGGRTDLRAEVIEGVGPRVAEAMRAAGWPR</sequence>
<dbReference type="Proteomes" id="UP000237968">
    <property type="component" value="Unassembled WGS sequence"/>
</dbReference>
<proteinExistence type="predicted"/>
<name>A0A2S9XQ76_9BACT</name>
<dbReference type="InterPro" id="IPR032675">
    <property type="entry name" value="LRR_dom_sf"/>
</dbReference>